<keyword evidence="1" id="KW-0472">Membrane</keyword>
<gene>
    <name evidence="2" type="ORF">GCM10011416_03280</name>
</gene>
<proteinExistence type="predicted"/>
<dbReference type="SUPFAM" id="SSF81343">
    <property type="entry name" value="Fumarate reductase respiratory complex transmembrane subunits"/>
    <property type="match status" value="1"/>
</dbReference>
<feature type="transmembrane region" description="Helical" evidence="1">
    <location>
        <begin position="90"/>
        <end position="110"/>
    </location>
</feature>
<reference evidence="2" key="2">
    <citation type="submission" date="2020-09" db="EMBL/GenBank/DDBJ databases">
        <authorList>
            <person name="Sun Q."/>
            <person name="Zhou Y."/>
        </authorList>
    </citation>
    <scope>NUCLEOTIDE SEQUENCE</scope>
    <source>
        <strain evidence="2">CGMCC 1.15763</strain>
    </source>
</reference>
<dbReference type="RefSeq" id="WP_188597528.1">
    <property type="nucleotide sequence ID" value="NZ_BMJW01000001.1"/>
</dbReference>
<dbReference type="AlphaFoldDB" id="A0A917HV18"/>
<feature type="transmembrane region" description="Helical" evidence="1">
    <location>
        <begin position="130"/>
        <end position="150"/>
    </location>
</feature>
<accession>A0A917HV18</accession>
<dbReference type="GO" id="GO:0016020">
    <property type="term" value="C:membrane"/>
    <property type="evidence" value="ECO:0007669"/>
    <property type="project" value="InterPro"/>
</dbReference>
<feature type="transmembrane region" description="Helical" evidence="1">
    <location>
        <begin position="7"/>
        <end position="30"/>
    </location>
</feature>
<keyword evidence="3" id="KW-1185">Reference proteome</keyword>
<evidence type="ECO:0000313" key="2">
    <source>
        <dbReference type="EMBL" id="GGG90043.1"/>
    </source>
</evidence>
<organism evidence="2 3">
    <name type="scientific">Polaribacter pacificus</name>
    <dbReference type="NCBI Taxonomy" id="1775173"/>
    <lineage>
        <taxon>Bacteria</taxon>
        <taxon>Pseudomonadati</taxon>
        <taxon>Bacteroidota</taxon>
        <taxon>Flavobacteriia</taxon>
        <taxon>Flavobacteriales</taxon>
        <taxon>Flavobacteriaceae</taxon>
    </lineage>
</organism>
<dbReference type="Proteomes" id="UP000633278">
    <property type="component" value="Unassembled WGS sequence"/>
</dbReference>
<keyword evidence="1" id="KW-0812">Transmembrane</keyword>
<feature type="transmembrane region" description="Helical" evidence="1">
    <location>
        <begin position="171"/>
        <end position="190"/>
    </location>
</feature>
<evidence type="ECO:0000313" key="3">
    <source>
        <dbReference type="Proteomes" id="UP000633278"/>
    </source>
</evidence>
<protein>
    <submittedName>
        <fullName evidence="2">Uncharacterized protein</fullName>
    </submittedName>
</protein>
<evidence type="ECO:0000256" key="1">
    <source>
        <dbReference type="SAM" id="Phobius"/>
    </source>
</evidence>
<sequence>MNLKKLHFFSGVTISIFVGLHLVNHAYALLGAKAHIELMTHLRLIYRNKLAETLLLLAVGLQIFSGIRLFLQKRKLVVAFFDTLQIWTGLYLGVFLLFHIIAIFVGRYFLELDTNIYFGVAGLNSFPFNLFFIPYYGLAIISFFGHLSAVHSKKMKNKLFGFSPNKQSYGIFIFGLVLSLVILFGLTNGFQGFDIPREYQLTTEI</sequence>
<dbReference type="EMBL" id="BMJW01000001">
    <property type="protein sequence ID" value="GGG90043.1"/>
    <property type="molecule type" value="Genomic_DNA"/>
</dbReference>
<keyword evidence="1" id="KW-1133">Transmembrane helix</keyword>
<dbReference type="InterPro" id="IPR034804">
    <property type="entry name" value="SQR/QFR_C/D"/>
</dbReference>
<name>A0A917HV18_9FLAO</name>
<reference evidence="2" key="1">
    <citation type="journal article" date="2014" name="Int. J. Syst. Evol. Microbiol.">
        <title>Complete genome sequence of Corynebacterium casei LMG S-19264T (=DSM 44701T), isolated from a smear-ripened cheese.</title>
        <authorList>
            <consortium name="US DOE Joint Genome Institute (JGI-PGF)"/>
            <person name="Walter F."/>
            <person name="Albersmeier A."/>
            <person name="Kalinowski J."/>
            <person name="Ruckert C."/>
        </authorList>
    </citation>
    <scope>NUCLEOTIDE SEQUENCE</scope>
    <source>
        <strain evidence="2">CGMCC 1.15763</strain>
    </source>
</reference>
<feature type="transmembrane region" description="Helical" evidence="1">
    <location>
        <begin position="50"/>
        <end position="70"/>
    </location>
</feature>
<comment type="caution">
    <text evidence="2">The sequence shown here is derived from an EMBL/GenBank/DDBJ whole genome shotgun (WGS) entry which is preliminary data.</text>
</comment>